<dbReference type="SUPFAM" id="SSF50447">
    <property type="entry name" value="Translation proteins"/>
    <property type="match status" value="1"/>
</dbReference>
<protein>
    <recommendedName>
        <fullName evidence="12">Alanine--tRNA ligase</fullName>
        <ecNumber evidence="12">6.1.1.7</ecNumber>
    </recommendedName>
    <alternativeName>
        <fullName evidence="12">Alanyl-tRNA synthetase</fullName>
        <shortName evidence="12">AlaRS</shortName>
    </alternativeName>
</protein>
<dbReference type="PRINTS" id="PR00980">
    <property type="entry name" value="TRNASYNTHALA"/>
</dbReference>
<evidence type="ECO:0000256" key="12">
    <source>
        <dbReference type="HAMAP-Rule" id="MF_00036"/>
    </source>
</evidence>
<dbReference type="SUPFAM" id="SSF55186">
    <property type="entry name" value="ThrRS/AlaRS common domain"/>
    <property type="match status" value="1"/>
</dbReference>
<keyword evidence="15" id="KW-1185">Reference proteome</keyword>
<dbReference type="Gene3D" id="3.30.54.20">
    <property type="match status" value="1"/>
</dbReference>
<dbReference type="FunFam" id="2.40.30.130:FF:000001">
    <property type="entry name" value="Alanine--tRNA ligase"/>
    <property type="match status" value="1"/>
</dbReference>
<evidence type="ECO:0000259" key="13">
    <source>
        <dbReference type="PROSITE" id="PS50860"/>
    </source>
</evidence>
<evidence type="ECO:0000256" key="8">
    <source>
        <dbReference type="ARBA" id="ARBA00022840"/>
    </source>
</evidence>
<evidence type="ECO:0000256" key="1">
    <source>
        <dbReference type="ARBA" id="ARBA00004496"/>
    </source>
</evidence>
<dbReference type="Gene3D" id="2.40.30.130">
    <property type="match status" value="1"/>
</dbReference>
<dbReference type="InterPro" id="IPR003156">
    <property type="entry name" value="DHHA1_dom"/>
</dbReference>
<keyword evidence="12" id="KW-0963">Cytoplasm</keyword>
<keyword evidence="9 12" id="KW-0694">RNA-binding</keyword>
<dbReference type="FunFam" id="3.30.980.10:FF:000004">
    <property type="entry name" value="Alanine--tRNA ligase, cytoplasmic"/>
    <property type="match status" value="1"/>
</dbReference>
<evidence type="ECO:0000313" key="15">
    <source>
        <dbReference type="Proteomes" id="UP001157440"/>
    </source>
</evidence>
<sequence length="914" mass="98189">MRAPREGRAAALSLSVLPESAPMSGVNEIRSTFLDYFAKAGHEVVSSSSLVPKNDPTLMFTNAGMVQFKNVFTGMEKRAYDRATTAQKCVRAGGKHNDLDNVGYTARHHTFFEMLGNFSFGDYFKDRAIELAWTLITKEFGLKPDKLLVTVYADDDEAAGLWKKIAGFSDDKIIRIGTSDNFWQMGDTGPCGPCSEIFIDQGPALQGGPPGSPDEDGDRFLEFWNLVFMQYEQLEPGVRNPLPRPSIDTGMGLERMAAILQGVHSNYDTDLFRALIDAVAHAVSRAPEPATMASYRVIADHLRAASFLVADGVLPGNEGRGYVLRRIMRRAMRHAEILGAREPTMFRLVPTLVREMGQAYPELMRAESLIAETLKLEETRFRRTLERGLSILDAESRDLKDGDKLSGETAFTLYDTYGFPLDLTQDALKARGIGVDTDAFAAAMQRQKQAAREAWKGSGEAATETVWFGLRERVGATEFLGYETETAEGIITALLRDGAEVRSLEPGQTGLVLVNQTPFYGESGGQVGDTGLILAPGVRARVTDTQKKLGDVFVHHVTVEEGSLSLDQPVELKVDHARRKAIRANHSATHLLHEALRQVLGDHVAQKGSLVSPERLRFDISHPKPIEAEELARVEDIANAVLLQNAPVVTKLMAVDDAIASGARALFGEKYGDEVRVVSMGLPVDDAAAQGKPKNFSVELCGGTHAARTGDIGAITVVAESAVGAGVRRIEALTADAARHHRAEEARTLAALAGILKAPVSEAPDRLTALMEDRRRLERELAETRRKLAMGGEGGPGSGAQQTEIGGVAFRRSVVEGLDMRDLKPIVDEEKKRLGSGIVAVVGVGPDGKAGLVVGVTDDLTERYDAVGLVRAGAGALGGKGGGGRRDMAQAGGPNGAGAEAALDAVAQALAEAA</sequence>
<dbReference type="FunFam" id="3.30.930.10:FF:000004">
    <property type="entry name" value="Alanine--tRNA ligase"/>
    <property type="match status" value="1"/>
</dbReference>
<keyword evidence="4 12" id="KW-0436">Ligase</keyword>
<evidence type="ECO:0000313" key="14">
    <source>
        <dbReference type="EMBL" id="GLS72028.1"/>
    </source>
</evidence>
<dbReference type="InterPro" id="IPR018162">
    <property type="entry name" value="Ala-tRNA-ligase_IIc_anticod-bd"/>
</dbReference>
<evidence type="ECO:0000256" key="11">
    <source>
        <dbReference type="ARBA" id="ARBA00023146"/>
    </source>
</evidence>
<dbReference type="PANTHER" id="PTHR11777">
    <property type="entry name" value="ALANYL-TRNA SYNTHETASE"/>
    <property type="match status" value="1"/>
</dbReference>
<dbReference type="PROSITE" id="PS50860">
    <property type="entry name" value="AA_TRNA_LIGASE_II_ALA"/>
    <property type="match status" value="1"/>
</dbReference>
<dbReference type="InterPro" id="IPR002318">
    <property type="entry name" value="Ala-tRNA-lgiase_IIc"/>
</dbReference>
<feature type="domain" description="Alanyl-transfer RNA synthetases family profile" evidence="13">
    <location>
        <begin position="24"/>
        <end position="744"/>
    </location>
</feature>
<evidence type="ECO:0000256" key="4">
    <source>
        <dbReference type="ARBA" id="ARBA00022598"/>
    </source>
</evidence>
<dbReference type="InterPro" id="IPR018164">
    <property type="entry name" value="Ala-tRNA-synth_IIc_N"/>
</dbReference>
<reference evidence="15" key="1">
    <citation type="journal article" date="2019" name="Int. J. Syst. Evol. Microbiol.">
        <title>The Global Catalogue of Microorganisms (GCM) 10K type strain sequencing project: providing services to taxonomists for standard genome sequencing and annotation.</title>
        <authorList>
            <consortium name="The Broad Institute Genomics Platform"/>
            <consortium name="The Broad Institute Genome Sequencing Center for Infectious Disease"/>
            <person name="Wu L."/>
            <person name="Ma J."/>
        </authorList>
    </citation>
    <scope>NUCLEOTIDE SEQUENCE [LARGE SCALE GENOMIC DNA]</scope>
    <source>
        <strain evidence="15">NBRC 103632</strain>
    </source>
</reference>
<evidence type="ECO:0000256" key="2">
    <source>
        <dbReference type="ARBA" id="ARBA00008226"/>
    </source>
</evidence>
<proteinExistence type="inferred from homology"/>
<dbReference type="AlphaFoldDB" id="A0AA37WV97"/>
<dbReference type="InterPro" id="IPR018163">
    <property type="entry name" value="Thr/Ala-tRNA-synth_IIc_edit"/>
</dbReference>
<accession>A0AA37WV97</accession>
<evidence type="ECO:0000256" key="9">
    <source>
        <dbReference type="ARBA" id="ARBA00022884"/>
    </source>
</evidence>
<comment type="subcellular location">
    <subcellularLocation>
        <location evidence="1 12">Cytoplasm</location>
    </subcellularLocation>
</comment>
<dbReference type="Gene3D" id="3.30.930.10">
    <property type="entry name" value="Bira Bifunctional Protein, Domain 2"/>
    <property type="match status" value="1"/>
</dbReference>
<comment type="catalytic activity">
    <reaction evidence="12">
        <text>tRNA(Ala) + L-alanine + ATP = L-alanyl-tRNA(Ala) + AMP + diphosphate</text>
        <dbReference type="Rhea" id="RHEA:12540"/>
        <dbReference type="Rhea" id="RHEA-COMP:9657"/>
        <dbReference type="Rhea" id="RHEA-COMP:9923"/>
        <dbReference type="ChEBI" id="CHEBI:30616"/>
        <dbReference type="ChEBI" id="CHEBI:33019"/>
        <dbReference type="ChEBI" id="CHEBI:57972"/>
        <dbReference type="ChEBI" id="CHEBI:78442"/>
        <dbReference type="ChEBI" id="CHEBI:78497"/>
        <dbReference type="ChEBI" id="CHEBI:456215"/>
        <dbReference type="EC" id="6.1.1.7"/>
    </reaction>
</comment>
<keyword evidence="10 12" id="KW-0648">Protein biosynthesis</keyword>
<dbReference type="Pfam" id="PF02272">
    <property type="entry name" value="DHHA1"/>
    <property type="match status" value="1"/>
</dbReference>
<dbReference type="EC" id="6.1.1.7" evidence="12"/>
<keyword evidence="6 12" id="KW-0547">Nucleotide-binding</keyword>
<dbReference type="InterPro" id="IPR018165">
    <property type="entry name" value="Ala-tRNA-synth_IIc_core"/>
</dbReference>
<evidence type="ECO:0000256" key="10">
    <source>
        <dbReference type="ARBA" id="ARBA00022917"/>
    </source>
</evidence>
<dbReference type="FunFam" id="3.10.310.40:FF:000001">
    <property type="entry name" value="Alanine--tRNA ligase"/>
    <property type="match status" value="1"/>
</dbReference>
<feature type="binding site" evidence="12">
    <location>
        <position position="590"/>
    </location>
    <ligand>
        <name>Zn(2+)</name>
        <dbReference type="ChEBI" id="CHEBI:29105"/>
    </ligand>
</feature>
<dbReference type="GO" id="GO:0005524">
    <property type="term" value="F:ATP binding"/>
    <property type="evidence" value="ECO:0007669"/>
    <property type="project" value="UniProtKB-UniRule"/>
</dbReference>
<feature type="binding site" evidence="12">
    <location>
        <position position="701"/>
    </location>
    <ligand>
        <name>Zn(2+)</name>
        <dbReference type="ChEBI" id="CHEBI:29105"/>
    </ligand>
</feature>
<dbReference type="SMART" id="SM00863">
    <property type="entry name" value="tRNA_SAD"/>
    <property type="match status" value="1"/>
</dbReference>
<dbReference type="Pfam" id="PF07973">
    <property type="entry name" value="tRNA_SAD"/>
    <property type="match status" value="1"/>
</dbReference>
<evidence type="ECO:0000256" key="7">
    <source>
        <dbReference type="ARBA" id="ARBA00022833"/>
    </source>
</evidence>
<comment type="cofactor">
    <cofactor evidence="12">
        <name>Zn(2+)</name>
        <dbReference type="ChEBI" id="CHEBI:29105"/>
    </cofactor>
    <text evidence="12">Binds 1 zinc ion per subunit.</text>
</comment>
<comment type="function">
    <text evidence="12">Catalyzes the attachment of alanine to tRNA(Ala) in a two-step reaction: alanine is first activated by ATP to form Ala-AMP and then transferred to the acceptor end of tRNA(Ala). Also edits incorrectly charged Ser-tRNA(Ala) and Gly-tRNA(Ala) via its editing domain.</text>
</comment>
<dbReference type="Gene3D" id="6.10.250.550">
    <property type="match status" value="1"/>
</dbReference>
<dbReference type="InterPro" id="IPR009000">
    <property type="entry name" value="Transl_B-barrel_sf"/>
</dbReference>
<dbReference type="InterPro" id="IPR023033">
    <property type="entry name" value="Ala_tRNA_ligase_euk/bac"/>
</dbReference>
<dbReference type="Pfam" id="PF01411">
    <property type="entry name" value="tRNA-synt_2c"/>
    <property type="match status" value="1"/>
</dbReference>
<dbReference type="GO" id="GO:0000049">
    <property type="term" value="F:tRNA binding"/>
    <property type="evidence" value="ECO:0007669"/>
    <property type="project" value="UniProtKB-KW"/>
</dbReference>
<dbReference type="SUPFAM" id="SSF101353">
    <property type="entry name" value="Putative anticodon-binding domain of alanyl-tRNA synthetase (AlaRS)"/>
    <property type="match status" value="1"/>
</dbReference>
<evidence type="ECO:0000256" key="6">
    <source>
        <dbReference type="ARBA" id="ARBA00022741"/>
    </source>
</evidence>
<dbReference type="NCBIfam" id="TIGR00344">
    <property type="entry name" value="alaS"/>
    <property type="match status" value="1"/>
</dbReference>
<dbReference type="GO" id="GO:0004813">
    <property type="term" value="F:alanine-tRNA ligase activity"/>
    <property type="evidence" value="ECO:0007669"/>
    <property type="project" value="UniProtKB-UniRule"/>
</dbReference>
<dbReference type="HAMAP" id="MF_00036_B">
    <property type="entry name" value="Ala_tRNA_synth_B"/>
    <property type="match status" value="1"/>
</dbReference>
<dbReference type="CDD" id="cd00673">
    <property type="entry name" value="AlaRS_core"/>
    <property type="match status" value="1"/>
</dbReference>
<comment type="similarity">
    <text evidence="2 12">Belongs to the class-II aminoacyl-tRNA synthetase family.</text>
</comment>
<dbReference type="GO" id="GO:0005829">
    <property type="term" value="C:cytosol"/>
    <property type="evidence" value="ECO:0007669"/>
    <property type="project" value="TreeGrafter"/>
</dbReference>
<keyword evidence="3 12" id="KW-0820">tRNA-binding</keyword>
<dbReference type="GO" id="GO:0006419">
    <property type="term" value="P:alanyl-tRNA aminoacylation"/>
    <property type="evidence" value="ECO:0007669"/>
    <property type="project" value="UniProtKB-UniRule"/>
</dbReference>
<dbReference type="EMBL" id="BSPL01000019">
    <property type="protein sequence ID" value="GLS72028.1"/>
    <property type="molecule type" value="Genomic_DNA"/>
</dbReference>
<keyword evidence="7 12" id="KW-0862">Zinc</keyword>
<dbReference type="PANTHER" id="PTHR11777:SF9">
    <property type="entry name" value="ALANINE--TRNA LIGASE, CYTOPLASMIC"/>
    <property type="match status" value="1"/>
</dbReference>
<dbReference type="Gene3D" id="3.10.310.40">
    <property type="match status" value="1"/>
</dbReference>
<evidence type="ECO:0000256" key="5">
    <source>
        <dbReference type="ARBA" id="ARBA00022723"/>
    </source>
</evidence>
<dbReference type="InterPro" id="IPR012947">
    <property type="entry name" value="tRNA_SAD"/>
</dbReference>
<dbReference type="GO" id="GO:0002161">
    <property type="term" value="F:aminoacyl-tRNA deacylase activity"/>
    <property type="evidence" value="ECO:0007669"/>
    <property type="project" value="TreeGrafter"/>
</dbReference>
<feature type="binding site" evidence="12">
    <location>
        <position position="586"/>
    </location>
    <ligand>
        <name>Zn(2+)</name>
        <dbReference type="ChEBI" id="CHEBI:29105"/>
    </ligand>
</feature>
<dbReference type="Gene3D" id="3.30.980.10">
    <property type="entry name" value="Threonyl-trna Synthetase, Chain A, domain 2"/>
    <property type="match status" value="1"/>
</dbReference>
<gene>
    <name evidence="12 14" type="primary">alaS</name>
    <name evidence="14" type="ORF">GCM10007890_40410</name>
</gene>
<keyword evidence="8 12" id="KW-0067">ATP-binding</keyword>
<dbReference type="InterPro" id="IPR050058">
    <property type="entry name" value="Ala-tRNA_ligase"/>
</dbReference>
<dbReference type="InterPro" id="IPR045864">
    <property type="entry name" value="aa-tRNA-synth_II/BPL/LPL"/>
</dbReference>
<feature type="binding site" evidence="12">
    <location>
        <position position="705"/>
    </location>
    <ligand>
        <name>Zn(2+)</name>
        <dbReference type="ChEBI" id="CHEBI:29105"/>
    </ligand>
</feature>
<keyword evidence="5 12" id="KW-0479">Metal-binding</keyword>
<comment type="domain">
    <text evidence="12">Consists of three domains; the N-terminal catalytic domain, the editing domain and the C-terminal C-Ala domain. The editing domain removes incorrectly charged amino acids, while the C-Ala domain, along with tRNA(Ala), serves as a bridge to cooperatively bring together the editing and aminoacylation centers thus stimulating deacylation of misacylated tRNAs.</text>
</comment>
<keyword evidence="11 12" id="KW-0030">Aminoacyl-tRNA synthetase</keyword>
<comment type="caution">
    <text evidence="14">The sequence shown here is derived from an EMBL/GenBank/DDBJ whole genome shotgun (WGS) entry which is preliminary data.</text>
</comment>
<dbReference type="GO" id="GO:0008270">
    <property type="term" value="F:zinc ion binding"/>
    <property type="evidence" value="ECO:0007669"/>
    <property type="project" value="UniProtKB-UniRule"/>
</dbReference>
<name>A0AA37WV97_9HYPH</name>
<organism evidence="14 15">
    <name type="scientific">Methylobacterium tardum</name>
    <dbReference type="NCBI Taxonomy" id="374432"/>
    <lineage>
        <taxon>Bacteria</taxon>
        <taxon>Pseudomonadati</taxon>
        <taxon>Pseudomonadota</taxon>
        <taxon>Alphaproteobacteria</taxon>
        <taxon>Hyphomicrobiales</taxon>
        <taxon>Methylobacteriaceae</taxon>
        <taxon>Methylobacterium</taxon>
    </lineage>
</organism>
<dbReference type="SUPFAM" id="SSF55681">
    <property type="entry name" value="Class II aaRS and biotin synthetases"/>
    <property type="match status" value="1"/>
</dbReference>
<dbReference type="FunFam" id="3.30.54.20:FF:000001">
    <property type="entry name" value="Alanine--tRNA ligase"/>
    <property type="match status" value="1"/>
</dbReference>
<evidence type="ECO:0000256" key="3">
    <source>
        <dbReference type="ARBA" id="ARBA00022555"/>
    </source>
</evidence>
<dbReference type="GO" id="GO:0045892">
    <property type="term" value="P:negative regulation of DNA-templated transcription"/>
    <property type="evidence" value="ECO:0007669"/>
    <property type="project" value="TreeGrafter"/>
</dbReference>
<dbReference type="Proteomes" id="UP001157440">
    <property type="component" value="Unassembled WGS sequence"/>
</dbReference>